<dbReference type="GeneID" id="78016120"/>
<name>A0A2S0Q607_NODSP</name>
<evidence type="ECO:0008006" key="10">
    <source>
        <dbReference type="Google" id="ProtNLM"/>
    </source>
</evidence>
<dbReference type="KEGG" id="nsp:BMF81_00731"/>
<proteinExistence type="inferred from homology"/>
<keyword evidence="3" id="KW-0540">Nuclease</keyword>
<evidence type="ECO:0000256" key="1">
    <source>
        <dbReference type="ARBA" id="ARBA00006620"/>
    </source>
</evidence>
<keyword evidence="4" id="KW-0255">Endonuclease</keyword>
<accession>A0A2S0Q607</accession>
<keyword evidence="7" id="KW-0346">Stress response</keyword>
<dbReference type="SUPFAM" id="SSF54786">
    <property type="entry name" value="YcfA/nrd intein domain"/>
    <property type="match status" value="1"/>
</dbReference>
<gene>
    <name evidence="8" type="ORF">BMF81_00731</name>
</gene>
<dbReference type="GO" id="GO:0016787">
    <property type="term" value="F:hydrolase activity"/>
    <property type="evidence" value="ECO:0007669"/>
    <property type="project" value="UniProtKB-KW"/>
</dbReference>
<dbReference type="GO" id="GO:0003729">
    <property type="term" value="F:mRNA binding"/>
    <property type="evidence" value="ECO:0007669"/>
    <property type="project" value="InterPro"/>
</dbReference>
<evidence type="ECO:0000256" key="3">
    <source>
        <dbReference type="ARBA" id="ARBA00022722"/>
    </source>
</evidence>
<evidence type="ECO:0000256" key="4">
    <source>
        <dbReference type="ARBA" id="ARBA00022759"/>
    </source>
</evidence>
<evidence type="ECO:0000256" key="2">
    <source>
        <dbReference type="ARBA" id="ARBA00022649"/>
    </source>
</evidence>
<keyword evidence="2" id="KW-1277">Toxin-antitoxin system</keyword>
<sequence>MGRLAGFSYREVTRKFRTLGFEFYRSAKGDHEIWFNAETNQKTTIPHHREIKEGTLRNILKQAQVDIDIFLEI</sequence>
<evidence type="ECO:0000256" key="5">
    <source>
        <dbReference type="ARBA" id="ARBA00022801"/>
    </source>
</evidence>
<dbReference type="AlphaFoldDB" id="A0A2S0Q607"/>
<dbReference type="GO" id="GO:0004519">
    <property type="term" value="F:endonuclease activity"/>
    <property type="evidence" value="ECO:0007669"/>
    <property type="project" value="UniProtKB-KW"/>
</dbReference>
<dbReference type="RefSeq" id="WP_017803945.1">
    <property type="nucleotide sequence ID" value="NZ_CAWNZE010000001.1"/>
</dbReference>
<dbReference type="InterPro" id="IPR012933">
    <property type="entry name" value="HicA_mRNA_interferase"/>
</dbReference>
<evidence type="ECO:0000313" key="8">
    <source>
        <dbReference type="EMBL" id="AVZ29817.1"/>
    </source>
</evidence>
<dbReference type="InterPro" id="IPR038570">
    <property type="entry name" value="HicA_sf"/>
</dbReference>
<evidence type="ECO:0000256" key="7">
    <source>
        <dbReference type="ARBA" id="ARBA00023016"/>
    </source>
</evidence>
<dbReference type="Gene3D" id="3.30.920.30">
    <property type="entry name" value="Hypothetical protein"/>
    <property type="match status" value="1"/>
</dbReference>
<organism evidence="8 9">
    <name type="scientific">Nodularia spumigena UHCC 0039</name>
    <dbReference type="NCBI Taxonomy" id="1914872"/>
    <lineage>
        <taxon>Bacteria</taxon>
        <taxon>Bacillati</taxon>
        <taxon>Cyanobacteriota</taxon>
        <taxon>Cyanophyceae</taxon>
        <taxon>Nostocales</taxon>
        <taxon>Nodulariaceae</taxon>
        <taxon>Nodularia</taxon>
    </lineage>
</organism>
<keyword evidence="6" id="KW-0694">RNA-binding</keyword>
<protein>
    <recommendedName>
        <fullName evidence="10">YcfA-like protein</fullName>
    </recommendedName>
</protein>
<evidence type="ECO:0000313" key="9">
    <source>
        <dbReference type="Proteomes" id="UP000244056"/>
    </source>
</evidence>
<reference evidence="8 9" key="1">
    <citation type="submission" date="2017-03" db="EMBL/GenBank/DDBJ databases">
        <title>Comparative genomics of the toxic Baltic Sea cyanobacteria Nodularia spumigena UHCC 0039 and its response on varying salinity.</title>
        <authorList>
            <person name="Teikari J.E."/>
        </authorList>
    </citation>
    <scope>NUCLEOTIDE SEQUENCE [LARGE SCALE GENOMIC DNA]</scope>
    <source>
        <strain evidence="8 9">UHCC 0039</strain>
    </source>
</reference>
<dbReference type="Proteomes" id="UP000244056">
    <property type="component" value="Chromosome"/>
</dbReference>
<dbReference type="EMBL" id="CP020114">
    <property type="protein sequence ID" value="AVZ29817.1"/>
    <property type="molecule type" value="Genomic_DNA"/>
</dbReference>
<dbReference type="Pfam" id="PF07927">
    <property type="entry name" value="HicA_toxin"/>
    <property type="match status" value="1"/>
</dbReference>
<evidence type="ECO:0000256" key="6">
    <source>
        <dbReference type="ARBA" id="ARBA00022884"/>
    </source>
</evidence>
<keyword evidence="5" id="KW-0378">Hydrolase</keyword>
<comment type="similarity">
    <text evidence="1">Belongs to the HicA mRNA interferase family.</text>
</comment>